<evidence type="ECO:0000313" key="4">
    <source>
        <dbReference type="Proteomes" id="UP000054549"/>
    </source>
</evidence>
<proteinExistence type="predicted"/>
<accession>A0A0C2X903</accession>
<dbReference type="InParanoid" id="A0A0C2X903"/>
<dbReference type="PANTHER" id="PTHR36156">
    <property type="entry name" value="SLR2101 PROTEIN"/>
    <property type="match status" value="1"/>
</dbReference>
<dbReference type="PANTHER" id="PTHR36156:SF2">
    <property type="entry name" value="CUPIN TYPE-2 DOMAIN-CONTAINING PROTEIN"/>
    <property type="match status" value="1"/>
</dbReference>
<reference evidence="3 4" key="1">
    <citation type="submission" date="2014-04" db="EMBL/GenBank/DDBJ databases">
        <title>Evolutionary Origins and Diversification of the Mycorrhizal Mutualists.</title>
        <authorList>
            <consortium name="DOE Joint Genome Institute"/>
            <consortium name="Mycorrhizal Genomics Consortium"/>
            <person name="Kohler A."/>
            <person name="Kuo A."/>
            <person name="Nagy L.G."/>
            <person name="Floudas D."/>
            <person name="Copeland A."/>
            <person name="Barry K.W."/>
            <person name="Cichocki N."/>
            <person name="Veneault-Fourrey C."/>
            <person name="LaButti K."/>
            <person name="Lindquist E.A."/>
            <person name="Lipzen A."/>
            <person name="Lundell T."/>
            <person name="Morin E."/>
            <person name="Murat C."/>
            <person name="Riley R."/>
            <person name="Ohm R."/>
            <person name="Sun H."/>
            <person name="Tunlid A."/>
            <person name="Henrissat B."/>
            <person name="Grigoriev I.V."/>
            <person name="Hibbett D.S."/>
            <person name="Martin F."/>
        </authorList>
    </citation>
    <scope>NUCLEOTIDE SEQUENCE [LARGE SCALE GENOMIC DNA]</scope>
    <source>
        <strain evidence="3 4">Koide BX008</strain>
    </source>
</reference>
<name>A0A0C2X903_AMAMK</name>
<evidence type="ECO:0000256" key="1">
    <source>
        <dbReference type="SAM" id="MobiDB-lite"/>
    </source>
</evidence>
<dbReference type="Pfam" id="PF07883">
    <property type="entry name" value="Cupin_2"/>
    <property type="match status" value="1"/>
</dbReference>
<dbReference type="Gene3D" id="2.20.70.150">
    <property type="match status" value="1"/>
</dbReference>
<feature type="domain" description="Cupin type-2" evidence="2">
    <location>
        <begin position="83"/>
        <end position="150"/>
    </location>
</feature>
<dbReference type="Gene3D" id="2.60.120.10">
    <property type="entry name" value="Jelly Rolls"/>
    <property type="match status" value="1"/>
</dbReference>
<dbReference type="CDD" id="cd02231">
    <property type="entry name" value="cupin_BLL6423-like"/>
    <property type="match status" value="1"/>
</dbReference>
<dbReference type="InterPro" id="IPR013096">
    <property type="entry name" value="Cupin_2"/>
</dbReference>
<dbReference type="AlphaFoldDB" id="A0A0C2X903"/>
<dbReference type="SUPFAM" id="SSF51182">
    <property type="entry name" value="RmlC-like cupins"/>
    <property type="match status" value="1"/>
</dbReference>
<gene>
    <name evidence="3" type="ORF">M378DRAFT_67085</name>
</gene>
<dbReference type="OrthoDB" id="5840532at2759"/>
<evidence type="ECO:0000259" key="2">
    <source>
        <dbReference type="Pfam" id="PF07883"/>
    </source>
</evidence>
<keyword evidence="4" id="KW-1185">Reference proteome</keyword>
<dbReference type="InterPro" id="IPR014710">
    <property type="entry name" value="RmlC-like_jellyroll"/>
</dbReference>
<feature type="region of interest" description="Disordered" evidence="1">
    <location>
        <begin position="48"/>
        <end position="67"/>
    </location>
</feature>
<dbReference type="InterPro" id="IPR047142">
    <property type="entry name" value="OryJ/VirC-like"/>
</dbReference>
<evidence type="ECO:0000313" key="3">
    <source>
        <dbReference type="EMBL" id="KIL70867.1"/>
    </source>
</evidence>
<sequence>MSQPPSLRRIVTGHNDQGVAVVASDITIDGETMDSGIKGRSIWITDRVPAHDNNNSEDGATRPIGDPSNFELVHPKGTNFRFTDLSPGHIIPMHRTSSVDYNVLVFGELILITEDGAEKHLSPGDVVVQKGTIHAWKNPSSTTWARLVSVLIPAEPAVVQGKPLDPAFIPLDSSA</sequence>
<dbReference type="InterPro" id="IPR011051">
    <property type="entry name" value="RmlC_Cupin_sf"/>
</dbReference>
<organism evidence="3 4">
    <name type="scientific">Amanita muscaria (strain Koide BX008)</name>
    <dbReference type="NCBI Taxonomy" id="946122"/>
    <lineage>
        <taxon>Eukaryota</taxon>
        <taxon>Fungi</taxon>
        <taxon>Dikarya</taxon>
        <taxon>Basidiomycota</taxon>
        <taxon>Agaricomycotina</taxon>
        <taxon>Agaricomycetes</taxon>
        <taxon>Agaricomycetidae</taxon>
        <taxon>Agaricales</taxon>
        <taxon>Pluteineae</taxon>
        <taxon>Amanitaceae</taxon>
        <taxon>Amanita</taxon>
    </lineage>
</organism>
<dbReference type="HOGENOM" id="CLU_096188_2_2_1"/>
<dbReference type="STRING" id="946122.A0A0C2X903"/>
<dbReference type="Proteomes" id="UP000054549">
    <property type="component" value="Unassembled WGS sequence"/>
</dbReference>
<dbReference type="EMBL" id="KN818223">
    <property type="protein sequence ID" value="KIL70867.1"/>
    <property type="molecule type" value="Genomic_DNA"/>
</dbReference>
<protein>
    <recommendedName>
        <fullName evidence="2">Cupin type-2 domain-containing protein</fullName>
    </recommendedName>
</protein>